<accession>A0A0B0EGQ5</accession>
<feature type="transmembrane region" description="Helical" evidence="1">
    <location>
        <begin position="35"/>
        <end position="54"/>
    </location>
</feature>
<proteinExistence type="predicted"/>
<sequence>SIVSILVEMSVGKRVNIEIFIFYERSEMSMKKQKFVKPHFALLLFFTFPMLVIGCVKNGESKVQTEGVESKQRMEKNGLNTNDADVVVINTSGSNSFQVSPVEDEIHLDEWMQLVKDIKSTLGEMEEVNRQVLQTNEPR</sequence>
<keyword evidence="1" id="KW-1133">Transmembrane helix</keyword>
<keyword evidence="1" id="KW-0812">Transmembrane</keyword>
<dbReference type="Proteomes" id="UP000030652">
    <property type="component" value="Unassembled WGS sequence"/>
</dbReference>
<dbReference type="AlphaFoldDB" id="A0A0B0EGQ5"/>
<evidence type="ECO:0000313" key="2">
    <source>
        <dbReference type="EMBL" id="KHE92267.1"/>
    </source>
</evidence>
<feature type="non-terminal residue" evidence="2">
    <location>
        <position position="1"/>
    </location>
</feature>
<protein>
    <submittedName>
        <fullName evidence="2">Uncharacterized protein</fullName>
    </submittedName>
</protein>
<organism evidence="2 3">
    <name type="scientific">Candidatus Scalindua brodae</name>
    <dbReference type="NCBI Taxonomy" id="237368"/>
    <lineage>
        <taxon>Bacteria</taxon>
        <taxon>Pseudomonadati</taxon>
        <taxon>Planctomycetota</taxon>
        <taxon>Candidatus Brocadiia</taxon>
        <taxon>Candidatus Brocadiales</taxon>
        <taxon>Candidatus Scalinduaceae</taxon>
        <taxon>Candidatus Scalindua</taxon>
    </lineage>
</organism>
<gene>
    <name evidence="2" type="ORF">SCABRO_01983</name>
</gene>
<dbReference type="EMBL" id="JRYO01000142">
    <property type="protein sequence ID" value="KHE92267.1"/>
    <property type="molecule type" value="Genomic_DNA"/>
</dbReference>
<comment type="caution">
    <text evidence="2">The sequence shown here is derived from an EMBL/GenBank/DDBJ whole genome shotgun (WGS) entry which is preliminary data.</text>
</comment>
<name>A0A0B0EGQ5_9BACT</name>
<evidence type="ECO:0000313" key="3">
    <source>
        <dbReference type="Proteomes" id="UP000030652"/>
    </source>
</evidence>
<reference evidence="2 3" key="1">
    <citation type="submission" date="2014-10" db="EMBL/GenBank/DDBJ databases">
        <title>Draft genome of anammox bacterium scalindua brodae, obtained using differential coverage binning of sequence data from two enrichment reactors.</title>
        <authorList>
            <person name="Speth D.R."/>
            <person name="Russ L."/>
            <person name="Kartal B."/>
            <person name="Op den Camp H.J."/>
            <person name="Dutilh B.E."/>
            <person name="Jetten M.S."/>
        </authorList>
    </citation>
    <scope>NUCLEOTIDE SEQUENCE [LARGE SCALE GENOMIC DNA]</scope>
    <source>
        <strain evidence="2">RU1</strain>
    </source>
</reference>
<keyword evidence="1" id="KW-0472">Membrane</keyword>
<evidence type="ECO:0000256" key="1">
    <source>
        <dbReference type="SAM" id="Phobius"/>
    </source>
</evidence>